<evidence type="ECO:0000256" key="2">
    <source>
        <dbReference type="ARBA" id="ARBA00024764"/>
    </source>
</evidence>
<dbReference type="Gene3D" id="1.10.10.10">
    <property type="entry name" value="Winged helix-like DNA-binding domain superfamily/Winged helix DNA-binding domain"/>
    <property type="match status" value="1"/>
</dbReference>
<name>A0A6H2GY18_9BACL</name>
<dbReference type="EMBL" id="CP051428">
    <property type="protein sequence ID" value="QJC52310.1"/>
    <property type="molecule type" value="Genomic_DNA"/>
</dbReference>
<accession>A0A6H2GY18</accession>
<reference evidence="4 5" key="1">
    <citation type="submission" date="2020-04" db="EMBL/GenBank/DDBJ databases">
        <title>Novel Paenibacillus strain UniB2 isolated from commercial digestive syrup.</title>
        <authorList>
            <person name="Thorat V."/>
            <person name="Kirdat K."/>
            <person name="Tiwarekar B."/>
            <person name="Yadav A."/>
        </authorList>
    </citation>
    <scope>NUCLEOTIDE SEQUENCE [LARGE SCALE GENOMIC DNA]</scope>
    <source>
        <strain evidence="4 5">UniB2</strain>
    </source>
</reference>
<keyword evidence="5" id="KW-1185">Reference proteome</keyword>
<dbReference type="GO" id="GO:0003677">
    <property type="term" value="F:DNA binding"/>
    <property type="evidence" value="ECO:0007669"/>
    <property type="project" value="UniProtKB-KW"/>
</dbReference>
<organism evidence="4 5">
    <name type="scientific">Paenibacillus albicereus</name>
    <dbReference type="NCBI Taxonomy" id="2726185"/>
    <lineage>
        <taxon>Bacteria</taxon>
        <taxon>Bacillati</taxon>
        <taxon>Bacillota</taxon>
        <taxon>Bacilli</taxon>
        <taxon>Bacillales</taxon>
        <taxon>Paenibacillaceae</taxon>
        <taxon>Paenibacillus</taxon>
    </lineage>
</organism>
<proteinExistence type="inferred from homology"/>
<dbReference type="InterPro" id="IPR036388">
    <property type="entry name" value="WH-like_DNA-bd_sf"/>
</dbReference>
<dbReference type="InterPro" id="IPR013324">
    <property type="entry name" value="RNA_pol_sigma_r3/r4-like"/>
</dbReference>
<dbReference type="InterPro" id="IPR007394">
    <property type="entry name" value="UPF0122"/>
</dbReference>
<dbReference type="NCBIfam" id="NF045758">
    <property type="entry name" value="YlxM"/>
    <property type="match status" value="1"/>
</dbReference>
<dbReference type="PANTHER" id="PTHR40083:SF1">
    <property type="entry name" value="UPF0122 PROTEIN YLXM"/>
    <property type="match status" value="1"/>
</dbReference>
<dbReference type="InterPro" id="IPR054831">
    <property type="entry name" value="UPF0122_fam_protein"/>
</dbReference>
<dbReference type="Pfam" id="PF04297">
    <property type="entry name" value="UPF0122"/>
    <property type="match status" value="1"/>
</dbReference>
<comment type="similarity">
    <text evidence="1 3">Belongs to the UPF0122 family.</text>
</comment>
<evidence type="ECO:0000313" key="5">
    <source>
        <dbReference type="Proteomes" id="UP000502136"/>
    </source>
</evidence>
<dbReference type="KEGG" id="palr:HGI30_12550"/>
<evidence type="ECO:0000256" key="3">
    <source>
        <dbReference type="HAMAP-Rule" id="MF_00245"/>
    </source>
</evidence>
<protein>
    <recommendedName>
        <fullName evidence="3">UPF0122 protein HGI30_12550</fullName>
    </recommendedName>
</protein>
<sequence>MATESRDSLEKTTRINQLFDRYGALLTDKQVEILTFYFREDFSLGEIAAELGVSRQAVYEHVKRGGLLLEDYESKLGLLARLTSAGRLLDELDAEASRTDVPSGPGERIRALGQKLRETLLEIDQERDKR</sequence>
<evidence type="ECO:0000313" key="4">
    <source>
        <dbReference type="EMBL" id="QJC52310.1"/>
    </source>
</evidence>
<dbReference type="HAMAP" id="MF_00245">
    <property type="entry name" value="UPF0122"/>
    <property type="match status" value="1"/>
</dbReference>
<dbReference type="Proteomes" id="UP000502136">
    <property type="component" value="Chromosome"/>
</dbReference>
<evidence type="ECO:0000256" key="1">
    <source>
        <dbReference type="ARBA" id="ARBA00008720"/>
    </source>
</evidence>
<gene>
    <name evidence="4" type="ORF">HGI30_12550</name>
</gene>
<dbReference type="RefSeq" id="WP_168907873.1">
    <property type="nucleotide sequence ID" value="NZ_CP051428.1"/>
</dbReference>
<dbReference type="PANTHER" id="PTHR40083">
    <property type="entry name" value="UPF0122 PROTEIN CBO2450/CLC_2298"/>
    <property type="match status" value="1"/>
</dbReference>
<keyword evidence="4" id="KW-0238">DNA-binding</keyword>
<dbReference type="SUPFAM" id="SSF88659">
    <property type="entry name" value="Sigma3 and sigma4 domains of RNA polymerase sigma factors"/>
    <property type="match status" value="1"/>
</dbReference>
<comment type="function">
    <text evidence="2 3">Might take part in the signal recognition particle (SRP) pathway. This is inferred from the conservation of its genetic proximity to ftsY/ffh. May be a regulatory protein.</text>
</comment>
<dbReference type="AlphaFoldDB" id="A0A6H2GY18"/>